<protein>
    <submittedName>
        <fullName evidence="2">Terminase</fullName>
    </submittedName>
</protein>
<accession>A0A0K1XGK4</accession>
<reference evidence="2 3" key="1">
    <citation type="journal article" date="2015" name="Genome Announc.">
        <title>Genome Sequences of Oblitimonas alkaliphila gen. nov. sp. nov. (Proposed), a Novel Bacterium of the Pseudomonadaceae Family.</title>
        <authorList>
            <person name="Lauer A.C."/>
            <person name="Nicholson A.C."/>
            <person name="Humrighouse B.W."/>
            <person name="Emery B."/>
            <person name="Drobish A."/>
            <person name="Juieng P."/>
            <person name="Loparev V."/>
            <person name="McQuiston J.R."/>
        </authorList>
    </citation>
    <scope>NUCLEOTIDE SEQUENCE [LARGE SCALE GENOMIC DNA]</scope>
    <source>
        <strain evidence="2 3">E5571</strain>
    </source>
</reference>
<dbReference type="AlphaFoldDB" id="A0A0K1XGK4"/>
<dbReference type="RefSeq" id="WP_053101787.1">
    <property type="nucleotide sequence ID" value="NZ_CP012358.1"/>
</dbReference>
<proteinExistence type="predicted"/>
<dbReference type="InterPro" id="IPR005021">
    <property type="entry name" value="Terminase_largesu-like"/>
</dbReference>
<feature type="domain" description="Terminase large subunit-like ATPase" evidence="1">
    <location>
        <begin position="66"/>
        <end position="221"/>
    </location>
</feature>
<dbReference type="PATRIC" id="fig|1697053.3.peg.371"/>
<dbReference type="PANTHER" id="PTHR41287">
    <property type="match status" value="1"/>
</dbReference>
<dbReference type="Proteomes" id="UP000063953">
    <property type="component" value="Chromosome"/>
</dbReference>
<evidence type="ECO:0000313" key="2">
    <source>
        <dbReference type="EMBL" id="AKX60466.1"/>
    </source>
</evidence>
<dbReference type="Pfam" id="PF03354">
    <property type="entry name" value="TerL_ATPase"/>
    <property type="match status" value="1"/>
</dbReference>
<dbReference type="PANTHER" id="PTHR41287:SF1">
    <property type="entry name" value="PROTEIN YMFN"/>
    <property type="match status" value="1"/>
</dbReference>
<dbReference type="Gene3D" id="3.40.50.300">
    <property type="entry name" value="P-loop containing nucleotide triphosphate hydrolases"/>
    <property type="match status" value="1"/>
</dbReference>
<name>A0A0K1XGK4_9GAMM</name>
<sequence>MKWSTACLDWEKRIVAGESLIPLEPLFPEEAEAGLSVFKELRIVDAPGSPMISESCAQWVFDFAAAVFGAYDSESGRRLIQEFFLLIPKKNSKSTIAAGVMLTALIRNWRESAEFIILAPTKEIADNSFIPVRDMIRKNDVLTDLLHIQEHTRTITHLNNNATLKVVAADGDTVGGKKAVGILVDEAWLFGKKSKAEDIIREATGGLASRPEGFVIFLTTQSNEPPAGIFKKKLMYARGVRDGRIDDNRFLPVLYEFPKHMIDAGEHKKPENLKLVNPNLNYSVDSAFLERGYKQALEDGADSLIGFLAKHGNVEVGLALLSNNWSGAEFWEQQSDVELSLEDIIAECEVIDIGIDGGGLDDLLGLYVIGRSRQTREWLGWGHAWAHESVLTRRKEIASNLMDFSEAGELTIVKRVGDDTEGVAEIAYRIYSAGLLDKIGMDPAGIGGVLDALIERGIPQELIVGVSQGWRLGGAIKTLERKLAEETFWHAHQSLMNWCCGNAKVEPRGNAILITKQASGNAKIDPLMAAFNAVSLLSENPVASESVHDFMAAIRDPIL</sequence>
<dbReference type="InterPro" id="IPR027417">
    <property type="entry name" value="P-loop_NTPase"/>
</dbReference>
<evidence type="ECO:0000259" key="1">
    <source>
        <dbReference type="Pfam" id="PF03354"/>
    </source>
</evidence>
<dbReference type="STRING" id="1697053.AKN87_01805"/>
<dbReference type="InterPro" id="IPR046461">
    <property type="entry name" value="TerL_ATPase"/>
</dbReference>
<dbReference type="EMBL" id="CP012365">
    <property type="protein sequence ID" value="AKX60466.1"/>
    <property type="molecule type" value="Genomic_DNA"/>
</dbReference>
<organism evidence="2 3">
    <name type="scientific">Thiopseudomonas alkaliphila</name>
    <dbReference type="NCBI Taxonomy" id="1697053"/>
    <lineage>
        <taxon>Bacteria</taxon>
        <taxon>Pseudomonadati</taxon>
        <taxon>Pseudomonadota</taxon>
        <taxon>Gammaproteobacteria</taxon>
        <taxon>Pseudomonadales</taxon>
        <taxon>Pseudomonadaceae</taxon>
        <taxon>Thiopseudomonas</taxon>
    </lineage>
</organism>
<evidence type="ECO:0000313" key="3">
    <source>
        <dbReference type="Proteomes" id="UP000063953"/>
    </source>
</evidence>
<keyword evidence="3" id="KW-1185">Reference proteome</keyword>
<dbReference type="GeneID" id="93983003"/>
<dbReference type="KEGG" id="pbb:AKN87_01805"/>
<gene>
    <name evidence="2" type="ORF">AKN88_11415</name>
</gene>